<feature type="compositionally biased region" description="Low complexity" evidence="1">
    <location>
        <begin position="58"/>
        <end position="90"/>
    </location>
</feature>
<feature type="compositionally biased region" description="Low complexity" evidence="1">
    <location>
        <begin position="780"/>
        <end position="797"/>
    </location>
</feature>
<keyword evidence="3" id="KW-1185">Reference proteome</keyword>
<dbReference type="AlphaFoldDB" id="A0A9P5SJY4"/>
<protein>
    <submittedName>
        <fullName evidence="2">Uncharacterized protein</fullName>
    </submittedName>
</protein>
<sequence>MGQNQSVEEPYHRRHYNVTDKKIQRQNSLSISSPNLLGDRRGALRRANTVHTGAMGRPSMSGPSSATPTSPTKLILSETSDSSSNSQNETGAGHQNSFLRLLPIETEPKYFDTSDEDDDTDTEDEYGDNYEQDNVEDMHYLSGQQRLDLSGSPVDLHVNSRSRTDTNGHLRESLDLQNAQKEEQEDLSYLSPVSGSIRALKRQSNTKKHSFEHGTIDHNHPSYFEGPMSNDMDDELHYHHSPQQRTSNNTNSTNTSPVPIKSAFLDAIREEANEENFKKKKTKNNSDLARASYETNRSRTGVDMIPGQQRNGLSSVNHATPSHTAIYQYGLDSNTSTSSEGVHPTDTRVAGQESTVAQLAISGPRTATPGIETGAGHGAQPTSLLSKQVGELDSRINEMEMLVTHKLVDIESKVQDLHEGKDATRTDNEASTEALPCFAEGNTPDASPSSTLVDRTVISELRSELQTMGVRYHELNDGMLTDLMSQMRDAKRALYYSSDADNLSQSDRHRIEAEIHAKLLSDIESRIQERVRAMEHISSRLEKCFDTMDGRLGALETMLAGGRRPRPESMYQILQQQYLQQQQKLQQEEQQKLERQQQRRGVKGRGSQYSATSALFAGARGDNMTAASPSLPSSMVSSATHRSASSSSSSIALPPPMPMRIRTNVARPAAIDTIHSAGPMLRSAVGTRTLERANTFHNIHGGGVANRYGQSMPNTPTNGIMAKRSLLANLGGTAKSNVPPHILSSGSKPPKKVPRPESYKELLHFWKAGGSMPDLLKGQPVPTTTTAATTESPVTSS</sequence>
<feature type="compositionally biased region" description="Basic and acidic residues" evidence="1">
    <location>
        <begin position="209"/>
        <end position="220"/>
    </location>
</feature>
<comment type="caution">
    <text evidence="2">The sequence shown here is derived from an EMBL/GenBank/DDBJ whole genome shotgun (WGS) entry which is preliminary data.</text>
</comment>
<feature type="compositionally biased region" description="Low complexity" evidence="1">
    <location>
        <begin position="626"/>
        <end position="652"/>
    </location>
</feature>
<evidence type="ECO:0000313" key="3">
    <source>
        <dbReference type="Proteomes" id="UP000696485"/>
    </source>
</evidence>
<name>A0A9P5SJY4_9FUNG</name>
<feature type="compositionally biased region" description="Basic and acidic residues" evidence="1">
    <location>
        <begin position="162"/>
        <end position="171"/>
    </location>
</feature>
<evidence type="ECO:0000256" key="1">
    <source>
        <dbReference type="SAM" id="MobiDB-lite"/>
    </source>
</evidence>
<organism evidence="2 3">
    <name type="scientific">Podila minutissima</name>
    <dbReference type="NCBI Taxonomy" id="64525"/>
    <lineage>
        <taxon>Eukaryota</taxon>
        <taxon>Fungi</taxon>
        <taxon>Fungi incertae sedis</taxon>
        <taxon>Mucoromycota</taxon>
        <taxon>Mortierellomycotina</taxon>
        <taxon>Mortierellomycetes</taxon>
        <taxon>Mortierellales</taxon>
        <taxon>Mortierellaceae</taxon>
        <taxon>Podila</taxon>
    </lineage>
</organism>
<reference evidence="2" key="1">
    <citation type="journal article" date="2020" name="Fungal Divers.">
        <title>Resolving the Mortierellaceae phylogeny through synthesis of multi-gene phylogenetics and phylogenomics.</title>
        <authorList>
            <person name="Vandepol N."/>
            <person name="Liber J."/>
            <person name="Desiro A."/>
            <person name="Na H."/>
            <person name="Kennedy M."/>
            <person name="Barry K."/>
            <person name="Grigoriev I.V."/>
            <person name="Miller A.N."/>
            <person name="O'Donnell K."/>
            <person name="Stajich J.E."/>
            <person name="Bonito G."/>
        </authorList>
    </citation>
    <scope>NUCLEOTIDE SEQUENCE</scope>
    <source>
        <strain evidence="2">NVP1</strain>
    </source>
</reference>
<feature type="region of interest" description="Disordered" evidence="1">
    <location>
        <begin position="773"/>
        <end position="797"/>
    </location>
</feature>
<dbReference type="EMBL" id="JAAAUY010000328">
    <property type="protein sequence ID" value="KAF9331350.1"/>
    <property type="molecule type" value="Genomic_DNA"/>
</dbReference>
<feature type="region of interest" description="Disordered" evidence="1">
    <location>
        <begin position="738"/>
        <end position="757"/>
    </location>
</feature>
<feature type="region of interest" description="Disordered" evidence="1">
    <location>
        <begin position="275"/>
        <end position="296"/>
    </location>
</feature>
<feature type="compositionally biased region" description="Polar residues" evidence="1">
    <location>
        <begin position="25"/>
        <end position="35"/>
    </location>
</feature>
<feature type="region of interest" description="Disordered" evidence="1">
    <location>
        <begin position="1"/>
        <end position="132"/>
    </location>
</feature>
<feature type="compositionally biased region" description="Basic residues" evidence="1">
    <location>
        <begin position="199"/>
        <end position="208"/>
    </location>
</feature>
<feature type="compositionally biased region" description="Acidic residues" evidence="1">
    <location>
        <begin position="113"/>
        <end position="132"/>
    </location>
</feature>
<feature type="region of interest" description="Disordered" evidence="1">
    <location>
        <begin position="626"/>
        <end position="657"/>
    </location>
</feature>
<gene>
    <name evidence="2" type="ORF">BG006_005773</name>
</gene>
<proteinExistence type="predicted"/>
<feature type="region of interest" description="Disordered" evidence="1">
    <location>
        <begin position="589"/>
        <end position="609"/>
    </location>
</feature>
<accession>A0A9P5SJY4</accession>
<evidence type="ECO:0000313" key="2">
    <source>
        <dbReference type="EMBL" id="KAF9331350.1"/>
    </source>
</evidence>
<dbReference type="Proteomes" id="UP000696485">
    <property type="component" value="Unassembled WGS sequence"/>
</dbReference>
<feature type="region of interest" description="Disordered" evidence="1">
    <location>
        <begin position="198"/>
        <end position="258"/>
    </location>
</feature>
<feature type="region of interest" description="Disordered" evidence="1">
    <location>
        <begin position="149"/>
        <end position="171"/>
    </location>
</feature>
<feature type="compositionally biased region" description="Low complexity" evidence="1">
    <location>
        <begin position="246"/>
        <end position="256"/>
    </location>
</feature>